<evidence type="ECO:0000313" key="8">
    <source>
        <dbReference type="Proteomes" id="UP000179129"/>
    </source>
</evidence>
<name>A0A1F5YYE6_9BACT</name>
<evidence type="ECO:0000256" key="1">
    <source>
        <dbReference type="ARBA" id="ARBA00002393"/>
    </source>
</evidence>
<dbReference type="SUPFAM" id="SSF52540">
    <property type="entry name" value="P-loop containing nucleoside triphosphate hydrolases"/>
    <property type="match status" value="1"/>
</dbReference>
<keyword evidence="3" id="KW-0235">DNA replication</keyword>
<dbReference type="Pfam" id="PF12002">
    <property type="entry name" value="MgsA_C"/>
    <property type="match status" value="1"/>
</dbReference>
<dbReference type="FunFam" id="1.20.272.10:FF:000001">
    <property type="entry name" value="Putative AAA family ATPase"/>
    <property type="match status" value="1"/>
</dbReference>
<gene>
    <name evidence="7" type="ORF">A3F83_03270</name>
</gene>
<evidence type="ECO:0000256" key="2">
    <source>
        <dbReference type="ARBA" id="ARBA00008959"/>
    </source>
</evidence>
<evidence type="ECO:0000313" key="7">
    <source>
        <dbReference type="EMBL" id="OGG05201.1"/>
    </source>
</evidence>
<dbReference type="InterPro" id="IPR051314">
    <property type="entry name" value="AAA_ATPase_RarA/MGS1/WRNIP1"/>
</dbReference>
<dbReference type="CDD" id="cd18139">
    <property type="entry name" value="HLD_clamp_RarA"/>
    <property type="match status" value="1"/>
</dbReference>
<dbReference type="SUPFAM" id="SSF48019">
    <property type="entry name" value="post-AAA+ oligomerization domain-like"/>
    <property type="match status" value="1"/>
</dbReference>
<dbReference type="GO" id="GO:0006261">
    <property type="term" value="P:DNA-templated DNA replication"/>
    <property type="evidence" value="ECO:0007669"/>
    <property type="project" value="TreeGrafter"/>
</dbReference>
<dbReference type="GO" id="GO:0005524">
    <property type="term" value="F:ATP binding"/>
    <property type="evidence" value="ECO:0007669"/>
    <property type="project" value="UniProtKB-KW"/>
</dbReference>
<reference evidence="7 8" key="1">
    <citation type="journal article" date="2016" name="Nat. Commun.">
        <title>Thousands of microbial genomes shed light on interconnected biogeochemical processes in an aquifer system.</title>
        <authorList>
            <person name="Anantharaman K."/>
            <person name="Brown C.T."/>
            <person name="Hug L.A."/>
            <person name="Sharon I."/>
            <person name="Castelle C.J."/>
            <person name="Probst A.J."/>
            <person name="Thomas B.C."/>
            <person name="Singh A."/>
            <person name="Wilkins M.J."/>
            <person name="Karaoz U."/>
            <person name="Brodie E.L."/>
            <person name="Williams K.H."/>
            <person name="Hubbard S.S."/>
            <person name="Banfield J.F."/>
        </authorList>
    </citation>
    <scope>NUCLEOTIDE SEQUENCE [LARGE SCALE GENOMIC DNA]</scope>
</reference>
<dbReference type="PANTHER" id="PTHR13779">
    <property type="entry name" value="WERNER HELICASE-INTERACTING PROTEIN 1 FAMILY MEMBER"/>
    <property type="match status" value="1"/>
</dbReference>
<dbReference type="AlphaFoldDB" id="A0A1F5YYE6"/>
<dbReference type="GO" id="GO:0000731">
    <property type="term" value="P:DNA synthesis involved in DNA repair"/>
    <property type="evidence" value="ECO:0007669"/>
    <property type="project" value="TreeGrafter"/>
</dbReference>
<dbReference type="Proteomes" id="UP000179129">
    <property type="component" value="Unassembled WGS sequence"/>
</dbReference>
<keyword evidence="5" id="KW-0067">ATP-binding</keyword>
<evidence type="ECO:0000256" key="5">
    <source>
        <dbReference type="ARBA" id="ARBA00022840"/>
    </source>
</evidence>
<dbReference type="InterPro" id="IPR032423">
    <property type="entry name" value="AAA_assoc_2"/>
</dbReference>
<organism evidence="7 8">
    <name type="scientific">Candidatus Glassbacteria bacterium RIFCSPLOWO2_12_FULL_58_11</name>
    <dbReference type="NCBI Taxonomy" id="1817867"/>
    <lineage>
        <taxon>Bacteria</taxon>
        <taxon>Candidatus Glassiibacteriota</taxon>
    </lineage>
</organism>
<dbReference type="InterPro" id="IPR021886">
    <property type="entry name" value="MgsA_C"/>
</dbReference>
<comment type="similarity">
    <text evidence="2">Belongs to the AAA ATPase family. RarA/MGS1/WRNIP1 subfamily.</text>
</comment>
<dbReference type="InterPro" id="IPR003959">
    <property type="entry name" value="ATPase_AAA_core"/>
</dbReference>
<dbReference type="Pfam" id="PF16193">
    <property type="entry name" value="AAA_assoc_2"/>
    <property type="match status" value="1"/>
</dbReference>
<dbReference type="FunFam" id="3.40.50.300:FF:000137">
    <property type="entry name" value="Replication-associated recombination protein A"/>
    <property type="match status" value="1"/>
</dbReference>
<feature type="domain" description="AAA+ ATPase" evidence="6">
    <location>
        <begin position="47"/>
        <end position="164"/>
    </location>
</feature>
<dbReference type="CDD" id="cd00009">
    <property type="entry name" value="AAA"/>
    <property type="match status" value="1"/>
</dbReference>
<evidence type="ECO:0000256" key="3">
    <source>
        <dbReference type="ARBA" id="ARBA00022705"/>
    </source>
</evidence>
<dbReference type="Gene3D" id="1.10.8.60">
    <property type="match status" value="1"/>
</dbReference>
<dbReference type="GO" id="GO:0003677">
    <property type="term" value="F:DNA binding"/>
    <property type="evidence" value="ECO:0007669"/>
    <property type="project" value="InterPro"/>
</dbReference>
<dbReference type="InterPro" id="IPR003593">
    <property type="entry name" value="AAA+_ATPase"/>
</dbReference>
<dbReference type="Gene3D" id="1.10.3710.10">
    <property type="entry name" value="DNA polymerase III clamp loader subunits, C-terminal domain"/>
    <property type="match status" value="1"/>
</dbReference>
<evidence type="ECO:0000259" key="6">
    <source>
        <dbReference type="SMART" id="SM00382"/>
    </source>
</evidence>
<sequence>MPGPEEADGGFSPLADRMRPVSLDQFEGQEHILGPEGVLRRMIETDRLSSIIFWGPPGSGKTTLARIIANSTGSHFVHHSAVTCGVAQIKEAVAEAKESLKLYRKRTIVFLDEIHRFNKAQQDALLPHVETGVITLIGATTENPSFEVNSALLSRVRVFVLKQLGPESLNRIIDRALTDSRLGLGAHKLMLDNPARELLVQASDGDARAALTGLELAALYLEQTEGSKPGKDKLITREVMTEALQKRLLQYDRQGEQHYDVISAFIKSLRGSDPDAALYYMTRMLEAGEDPLFILRRMIIFAAEDIGNADPQALPLAVAAHQAVSVIGLPEGAIPMSQAVTYLATAPKSNASYIALNKAREAAVSHLSLPVPLHLRNAPTRLMKALGYHEGYQYAHDFPYHYAAGQQYLPDALKGSVFYEPGSLGFEKEIRKRLEWWKKLREEAEKKREKDE</sequence>
<dbReference type="Gene3D" id="1.20.272.10">
    <property type="match status" value="1"/>
</dbReference>
<dbReference type="GO" id="GO:0017116">
    <property type="term" value="F:single-stranded DNA helicase activity"/>
    <property type="evidence" value="ECO:0007669"/>
    <property type="project" value="TreeGrafter"/>
</dbReference>
<comment type="function">
    <text evidence="1">DNA-dependent ATPase that plays important roles in cellular responses to stalled DNA replication processes.</text>
</comment>
<dbReference type="PANTHER" id="PTHR13779:SF7">
    <property type="entry name" value="ATPASE WRNIP1"/>
    <property type="match status" value="1"/>
</dbReference>
<dbReference type="EMBL" id="MFIX01000081">
    <property type="protein sequence ID" value="OGG05201.1"/>
    <property type="molecule type" value="Genomic_DNA"/>
</dbReference>
<dbReference type="InterPro" id="IPR008921">
    <property type="entry name" value="DNA_pol3_clamp-load_cplx_C"/>
</dbReference>
<dbReference type="GO" id="GO:0008047">
    <property type="term" value="F:enzyme activator activity"/>
    <property type="evidence" value="ECO:0007669"/>
    <property type="project" value="TreeGrafter"/>
</dbReference>
<proteinExistence type="inferred from homology"/>
<accession>A0A1F5YYE6</accession>
<protein>
    <submittedName>
        <fullName evidence="7">AAA family ATPase</fullName>
    </submittedName>
</protein>
<evidence type="ECO:0000256" key="4">
    <source>
        <dbReference type="ARBA" id="ARBA00022741"/>
    </source>
</evidence>
<keyword evidence="4" id="KW-0547">Nucleotide-binding</keyword>
<dbReference type="STRING" id="1817867.A3F83_03270"/>
<dbReference type="SMART" id="SM00382">
    <property type="entry name" value="AAA"/>
    <property type="match status" value="1"/>
</dbReference>
<comment type="caution">
    <text evidence="7">The sequence shown here is derived from an EMBL/GenBank/DDBJ whole genome shotgun (WGS) entry which is preliminary data.</text>
</comment>
<dbReference type="Gene3D" id="3.40.50.300">
    <property type="entry name" value="P-loop containing nucleotide triphosphate hydrolases"/>
    <property type="match status" value="1"/>
</dbReference>
<dbReference type="Pfam" id="PF00004">
    <property type="entry name" value="AAA"/>
    <property type="match status" value="1"/>
</dbReference>
<dbReference type="InterPro" id="IPR027417">
    <property type="entry name" value="P-loop_NTPase"/>
</dbReference>
<dbReference type="GO" id="GO:0016887">
    <property type="term" value="F:ATP hydrolysis activity"/>
    <property type="evidence" value="ECO:0007669"/>
    <property type="project" value="InterPro"/>
</dbReference>